<protein>
    <recommendedName>
        <fullName evidence="1">DUF6922 domain-containing protein</fullName>
    </recommendedName>
</protein>
<sequence>MPKIKMKTSTTKKTNVIPPSFQGILWSVNVKNLDLKRDKIYIIHQVLMYGDLNEISWLFKTYSKKEVEKVFKEAPMQIYDSQSFNFVKNIILDLKKQRFPFKKYVTTPY</sequence>
<gene>
    <name evidence="2" type="ORF">COT59_00825</name>
</gene>
<feature type="domain" description="DUF6922" evidence="1">
    <location>
        <begin position="24"/>
        <end position="70"/>
    </location>
</feature>
<dbReference type="Proteomes" id="UP000229675">
    <property type="component" value="Unassembled WGS sequence"/>
</dbReference>
<dbReference type="Pfam" id="PF21956">
    <property type="entry name" value="DUF6922"/>
    <property type="match status" value="1"/>
</dbReference>
<accession>A0A2H0WXU1</accession>
<evidence type="ECO:0000313" key="3">
    <source>
        <dbReference type="Proteomes" id="UP000229675"/>
    </source>
</evidence>
<organism evidence="2 3">
    <name type="scientific">Candidatus Nealsonbacteria bacterium CG09_land_8_20_14_0_10_42_14</name>
    <dbReference type="NCBI Taxonomy" id="1974707"/>
    <lineage>
        <taxon>Bacteria</taxon>
        <taxon>Candidatus Nealsoniibacteriota</taxon>
    </lineage>
</organism>
<dbReference type="InterPro" id="IPR053830">
    <property type="entry name" value="DUF6922"/>
</dbReference>
<reference evidence="3" key="1">
    <citation type="submission" date="2017-09" db="EMBL/GenBank/DDBJ databases">
        <title>Depth-based differentiation of microbial function through sediment-hosted aquifers and enrichment of novel symbionts in the deep terrestrial subsurface.</title>
        <authorList>
            <person name="Probst A.J."/>
            <person name="Ladd B."/>
            <person name="Jarett J.K."/>
            <person name="Geller-Mcgrath D.E."/>
            <person name="Sieber C.M.K."/>
            <person name="Emerson J.B."/>
            <person name="Anantharaman K."/>
            <person name="Thomas B.C."/>
            <person name="Malmstrom R."/>
            <person name="Stieglmeier M."/>
            <person name="Klingl A."/>
            <person name="Woyke T."/>
            <person name="Ryan C.M."/>
            <person name="Banfield J.F."/>
        </authorList>
    </citation>
    <scope>NUCLEOTIDE SEQUENCE [LARGE SCALE GENOMIC DNA]</scope>
</reference>
<proteinExistence type="predicted"/>
<name>A0A2H0WXU1_9BACT</name>
<dbReference type="AlphaFoldDB" id="A0A2H0WXU1"/>
<comment type="caution">
    <text evidence="2">The sequence shown here is derived from an EMBL/GenBank/DDBJ whole genome shotgun (WGS) entry which is preliminary data.</text>
</comment>
<evidence type="ECO:0000259" key="1">
    <source>
        <dbReference type="Pfam" id="PF21956"/>
    </source>
</evidence>
<dbReference type="EMBL" id="PEZD01000020">
    <property type="protein sequence ID" value="PIS17401.1"/>
    <property type="molecule type" value="Genomic_DNA"/>
</dbReference>
<evidence type="ECO:0000313" key="2">
    <source>
        <dbReference type="EMBL" id="PIS17401.1"/>
    </source>
</evidence>